<protein>
    <submittedName>
        <fullName evidence="1">Uncharacterized protein</fullName>
    </submittedName>
</protein>
<evidence type="ECO:0000313" key="1">
    <source>
        <dbReference type="EMBL" id="KAJ9107856.1"/>
    </source>
</evidence>
<dbReference type="Proteomes" id="UP001241377">
    <property type="component" value="Unassembled WGS sequence"/>
</dbReference>
<keyword evidence="2" id="KW-1185">Reference proteome</keyword>
<proteinExistence type="predicted"/>
<accession>A0ACC2W8V4</accession>
<evidence type="ECO:0000313" key="2">
    <source>
        <dbReference type="Proteomes" id="UP001241377"/>
    </source>
</evidence>
<organism evidence="1 2">
    <name type="scientific">Naganishia cerealis</name>
    <dbReference type="NCBI Taxonomy" id="610337"/>
    <lineage>
        <taxon>Eukaryota</taxon>
        <taxon>Fungi</taxon>
        <taxon>Dikarya</taxon>
        <taxon>Basidiomycota</taxon>
        <taxon>Agaricomycotina</taxon>
        <taxon>Tremellomycetes</taxon>
        <taxon>Filobasidiales</taxon>
        <taxon>Filobasidiaceae</taxon>
        <taxon>Naganishia</taxon>
    </lineage>
</organism>
<sequence>MEPGTNEGPDYNAGQIPQISLNNGHQKHRFTPSPSVSPPPTSSSSQYPSMQQTPTKGITLASGSPMLAGLGISGVMTGELEEETVSFAEEVLEGIDTVEKQEPNQTFSIPLSVSETPLTTRGLSGFSSSIETPTNNNSPASPFTVSRKSMLFGRADEHERIHRVREHEHNTFKKHSPPSPTDRSGLVMERFESPFPAAEVSQQSSNAAAGTSANTYNFLDPFGHSQARSRLSSPFDPSSAQLPKQDKLPSLLHDRSLNQKFGSGASFSSEGTGGSFGTSPPPLSPSMGSSLSRANSSTSQLNNRHGTRLSSTFSLTRTPSNEKISRFPAVAESGVDTADDPNAVDFEDNTSPARKWRNRAATLDDEAEEGRNSLPDLPLVPTTPNRMSFTFSQQQHPRYTPAPLQSTGQMRSSMNAPQSGRHLSATGSDFIIPPTPTITPSWQHGRSDSVASNWNEGEHRVHARNLSLFFPQPDANGVVPPPLRSPSMVADGEREAPVTLILPKGEPSKPHSANGFSFGLPPPPRSPSISVGVVGGIDIPGQHTTVDPSKKRRGHHHRHSMSYNFFPFLDDTVPNPAVAVPNDSSTSSLRDPPLSAKPKTVASTLLNGTESTQELEISSIPLLPSPFQAEKRRSMLAKMRGMSPQSQLKAGLGGLELFLGVSLWVDGQLHGNVSMTGLGYLLVFDAMGLLLQVWGGCLTNGMAAQSTIANPFGAILSHNLDITGANNSRSDNSIFLLLVASLSSIISGAFLQNHAKLVEAVGPLLLKSSKGAAFVTHVYKLHPTLGHYLEKYLDNPFSSAVSACCIIAVLAQAFVPVGQTDLSEKSLALVETILAFWLAYPASVAFGKVLLQTAPSQDALQVLAMKKAIREIEAHPSVIRVSRPHVWQLTPYNPRNTTTPVTPSRPKPISRATSHYNRTERSETRQRKLSNTSGSSILVANIVVHLRADVEARKVLEVTRLAYDAIDNAVGICKTKDKWATRGGELSVMVTRGERKQTRSFAISNTRL</sequence>
<gene>
    <name evidence="1" type="ORF">QFC19_002762</name>
</gene>
<reference evidence="1" key="1">
    <citation type="submission" date="2023-04" db="EMBL/GenBank/DDBJ databases">
        <title>Draft Genome sequencing of Naganishia species isolated from polar environments using Oxford Nanopore Technology.</title>
        <authorList>
            <person name="Leo P."/>
            <person name="Venkateswaran K."/>
        </authorList>
    </citation>
    <scope>NUCLEOTIDE SEQUENCE</scope>
    <source>
        <strain evidence="1">MNA-CCFEE 5261</strain>
    </source>
</reference>
<comment type="caution">
    <text evidence="1">The sequence shown here is derived from an EMBL/GenBank/DDBJ whole genome shotgun (WGS) entry which is preliminary data.</text>
</comment>
<name>A0ACC2W8V4_9TREE</name>
<dbReference type="EMBL" id="JASBWR010000024">
    <property type="protein sequence ID" value="KAJ9107856.1"/>
    <property type="molecule type" value="Genomic_DNA"/>
</dbReference>